<comment type="subunit">
    <text evidence="8">Heterotrimer of A, B and C subunits.</text>
</comment>
<keyword evidence="4 8" id="KW-0067">ATP-binding</keyword>
<gene>
    <name evidence="8" type="primary">gatA</name>
    <name evidence="10" type="ORF">C7B46_10990</name>
</gene>
<organism evidence="10 11">
    <name type="scientific">Sulfobacillus benefaciens</name>
    <dbReference type="NCBI Taxonomy" id="453960"/>
    <lineage>
        <taxon>Bacteria</taxon>
        <taxon>Bacillati</taxon>
        <taxon>Bacillota</taxon>
        <taxon>Clostridia</taxon>
        <taxon>Eubacteriales</taxon>
        <taxon>Clostridiales Family XVII. Incertae Sedis</taxon>
        <taxon>Sulfobacillus</taxon>
    </lineage>
</organism>
<protein>
    <recommendedName>
        <fullName evidence="8">Glutamyl-tRNA(Gln) amidotransferase subunit A</fullName>
        <shortName evidence="8">Glu-ADT subunit A</shortName>
        <ecNumber evidence="8">6.3.5.7</ecNumber>
    </recommendedName>
</protein>
<dbReference type="PANTHER" id="PTHR11895:SF151">
    <property type="entry name" value="GLUTAMYL-TRNA(GLN) AMIDOTRANSFERASE SUBUNIT A"/>
    <property type="match status" value="1"/>
</dbReference>
<comment type="function">
    <text evidence="6 8">Allows the formation of correctly charged Gln-tRNA(Gln) through the transamidation of misacylated Glu-tRNA(Gln) in organisms which lack glutaminyl-tRNA synthetase. The reaction takes place in the presence of glutamine and ATP through an activated gamma-phospho-Glu-tRNA(Gln).</text>
</comment>
<dbReference type="PROSITE" id="PS00571">
    <property type="entry name" value="AMIDASES"/>
    <property type="match status" value="1"/>
</dbReference>
<dbReference type="EMBL" id="PXYW01000025">
    <property type="protein sequence ID" value="PSR33177.1"/>
    <property type="molecule type" value="Genomic_DNA"/>
</dbReference>
<evidence type="ECO:0000256" key="3">
    <source>
        <dbReference type="ARBA" id="ARBA00022741"/>
    </source>
</evidence>
<keyword evidence="2 8" id="KW-0436">Ligase</keyword>
<dbReference type="PIRSF" id="PIRSF001221">
    <property type="entry name" value="Amidase_fungi"/>
    <property type="match status" value="1"/>
</dbReference>
<evidence type="ECO:0000256" key="4">
    <source>
        <dbReference type="ARBA" id="ARBA00022840"/>
    </source>
</evidence>
<comment type="similarity">
    <text evidence="1 8">Belongs to the amidase family. GatA subfamily.</text>
</comment>
<dbReference type="GO" id="GO:0005524">
    <property type="term" value="F:ATP binding"/>
    <property type="evidence" value="ECO:0007669"/>
    <property type="project" value="UniProtKB-KW"/>
</dbReference>
<evidence type="ECO:0000256" key="6">
    <source>
        <dbReference type="ARBA" id="ARBA00025295"/>
    </source>
</evidence>
<evidence type="ECO:0000313" key="11">
    <source>
        <dbReference type="Proteomes" id="UP000242972"/>
    </source>
</evidence>
<dbReference type="InterPro" id="IPR000120">
    <property type="entry name" value="Amidase"/>
</dbReference>
<evidence type="ECO:0000256" key="5">
    <source>
        <dbReference type="ARBA" id="ARBA00022917"/>
    </source>
</evidence>
<dbReference type="AlphaFoldDB" id="A0A2T2XFC2"/>
<dbReference type="GO" id="GO:0006412">
    <property type="term" value="P:translation"/>
    <property type="evidence" value="ECO:0007669"/>
    <property type="project" value="UniProtKB-UniRule"/>
</dbReference>
<keyword evidence="10" id="KW-0808">Transferase</keyword>
<proteinExistence type="inferred from homology"/>
<evidence type="ECO:0000256" key="7">
    <source>
        <dbReference type="ARBA" id="ARBA00047407"/>
    </source>
</evidence>
<dbReference type="Gene3D" id="3.90.1300.10">
    <property type="entry name" value="Amidase signature (AS) domain"/>
    <property type="match status" value="1"/>
</dbReference>
<feature type="active site" description="Charge relay system" evidence="8">
    <location>
        <position position="155"/>
    </location>
</feature>
<dbReference type="SUPFAM" id="SSF75304">
    <property type="entry name" value="Amidase signature (AS) enzymes"/>
    <property type="match status" value="1"/>
</dbReference>
<feature type="active site" description="Acyl-ester intermediate" evidence="8">
    <location>
        <position position="179"/>
    </location>
</feature>
<dbReference type="PANTHER" id="PTHR11895">
    <property type="entry name" value="TRANSAMIDASE"/>
    <property type="match status" value="1"/>
</dbReference>
<evidence type="ECO:0000256" key="2">
    <source>
        <dbReference type="ARBA" id="ARBA00022598"/>
    </source>
</evidence>
<dbReference type="NCBIfam" id="TIGR00132">
    <property type="entry name" value="gatA"/>
    <property type="match status" value="1"/>
</dbReference>
<dbReference type="InterPro" id="IPR020556">
    <property type="entry name" value="Amidase_CS"/>
</dbReference>
<reference evidence="10 11" key="1">
    <citation type="journal article" date="2014" name="BMC Genomics">
        <title>Comparison of environmental and isolate Sulfobacillus genomes reveals diverse carbon, sulfur, nitrogen, and hydrogen metabolisms.</title>
        <authorList>
            <person name="Justice N.B."/>
            <person name="Norman A."/>
            <person name="Brown C.T."/>
            <person name="Singh A."/>
            <person name="Thomas B.C."/>
            <person name="Banfield J.F."/>
        </authorList>
    </citation>
    <scope>NUCLEOTIDE SEQUENCE [LARGE SCALE GENOMIC DNA]</scope>
    <source>
        <strain evidence="10">AMDSBA4</strain>
    </source>
</reference>
<evidence type="ECO:0000313" key="10">
    <source>
        <dbReference type="EMBL" id="PSR33177.1"/>
    </source>
</evidence>
<feature type="domain" description="Amidase" evidence="9">
    <location>
        <begin position="24"/>
        <end position="465"/>
    </location>
</feature>
<dbReference type="GO" id="GO:0050567">
    <property type="term" value="F:glutaminyl-tRNA synthase (glutamine-hydrolyzing) activity"/>
    <property type="evidence" value="ECO:0007669"/>
    <property type="project" value="UniProtKB-UniRule"/>
</dbReference>
<evidence type="ECO:0000256" key="8">
    <source>
        <dbReference type="HAMAP-Rule" id="MF_00120"/>
    </source>
</evidence>
<comment type="catalytic activity">
    <reaction evidence="7 8">
        <text>L-glutamyl-tRNA(Gln) + L-glutamine + ATP + H2O = L-glutaminyl-tRNA(Gln) + L-glutamate + ADP + phosphate + H(+)</text>
        <dbReference type="Rhea" id="RHEA:17521"/>
        <dbReference type="Rhea" id="RHEA-COMP:9681"/>
        <dbReference type="Rhea" id="RHEA-COMP:9684"/>
        <dbReference type="ChEBI" id="CHEBI:15377"/>
        <dbReference type="ChEBI" id="CHEBI:15378"/>
        <dbReference type="ChEBI" id="CHEBI:29985"/>
        <dbReference type="ChEBI" id="CHEBI:30616"/>
        <dbReference type="ChEBI" id="CHEBI:43474"/>
        <dbReference type="ChEBI" id="CHEBI:58359"/>
        <dbReference type="ChEBI" id="CHEBI:78520"/>
        <dbReference type="ChEBI" id="CHEBI:78521"/>
        <dbReference type="ChEBI" id="CHEBI:456216"/>
        <dbReference type="EC" id="6.3.5.7"/>
    </reaction>
</comment>
<comment type="caution">
    <text evidence="10">The sequence shown here is derived from an EMBL/GenBank/DDBJ whole genome shotgun (WGS) entry which is preliminary data.</text>
</comment>
<dbReference type="Proteomes" id="UP000242972">
    <property type="component" value="Unassembled WGS sequence"/>
</dbReference>
<dbReference type="InterPro" id="IPR004412">
    <property type="entry name" value="GatA"/>
</dbReference>
<dbReference type="InterPro" id="IPR036928">
    <property type="entry name" value="AS_sf"/>
</dbReference>
<name>A0A2T2XFC2_9FIRM</name>
<dbReference type="InterPro" id="IPR023631">
    <property type="entry name" value="Amidase_dom"/>
</dbReference>
<evidence type="ECO:0000259" key="9">
    <source>
        <dbReference type="Pfam" id="PF01425"/>
    </source>
</evidence>
<accession>A0A2T2XFC2</accession>
<keyword evidence="5 8" id="KW-0648">Protein biosynthesis</keyword>
<keyword evidence="3 8" id="KW-0547">Nucleotide-binding</keyword>
<dbReference type="Pfam" id="PF01425">
    <property type="entry name" value="Amidase"/>
    <property type="match status" value="1"/>
</dbReference>
<dbReference type="EC" id="6.3.5.7" evidence="8"/>
<evidence type="ECO:0000256" key="1">
    <source>
        <dbReference type="ARBA" id="ARBA00008069"/>
    </source>
</evidence>
<dbReference type="HAMAP" id="MF_00120">
    <property type="entry name" value="GatA"/>
    <property type="match status" value="1"/>
</dbReference>
<feature type="active site" description="Charge relay system" evidence="8">
    <location>
        <position position="80"/>
    </location>
</feature>
<sequence>MGTIDWDAVQTADQVQRGEISAAECVEAALSRIDNTNPTVHAFLHVDADRALARARFMDHNLTRETKANLPLAGVPVAIKDNMVTTDMPTTAGSKILEGFRSPYNATVVELLEQAGAIIVGKTNMDEFAMGSSTEHSAYGVTRNPWDLTRVPGGSSGGSAAAVAARMVPLALGSDTGGSIRLPASYCGVFGIKPTYGRVSRYGLIAYASSLDQIGPLARSVRDLSRTLHLIARHDAKDATSLDANTILEAPIPTALQSLRIGLPEEYFGEGIDVRVRTVIEKTLDRLRESGVDLIPISLPHTRYAIATYYLIAPAEASSNLSRYDGVRYGLRVVGDDLIHMYQNTRQEGFGPEVKRRILLGTHALSAGYYDAYYLKAQKVRTLIRQDFDNAFEKVDLIVTPTVADLPFKLGERDLDPLQMYLTDIFTVTTNLAGLPGLSQPIGLVDGLPVGLQWMGPPLAEDRVLSAASALEAILPSPEWPLSGGIQ</sequence>
<dbReference type="GO" id="GO:0016740">
    <property type="term" value="F:transferase activity"/>
    <property type="evidence" value="ECO:0007669"/>
    <property type="project" value="UniProtKB-KW"/>
</dbReference>
<dbReference type="GO" id="GO:0030956">
    <property type="term" value="C:glutamyl-tRNA(Gln) amidotransferase complex"/>
    <property type="evidence" value="ECO:0007669"/>
    <property type="project" value="InterPro"/>
</dbReference>